<proteinExistence type="predicted"/>
<evidence type="ECO:0000313" key="1">
    <source>
        <dbReference type="EMBL" id="SDO98553.1"/>
    </source>
</evidence>
<reference evidence="2" key="1">
    <citation type="submission" date="2016-10" db="EMBL/GenBank/DDBJ databases">
        <authorList>
            <person name="Varghese N."/>
            <person name="Submissions S."/>
        </authorList>
    </citation>
    <scope>NUCLEOTIDE SEQUENCE [LARGE SCALE GENOMIC DNA]</scope>
    <source>
        <strain evidence="2">DSM 22329</strain>
    </source>
</reference>
<dbReference type="STRING" id="443156.SAMN04489867_1102"/>
<dbReference type="EMBL" id="LT629711">
    <property type="protein sequence ID" value="SDO98553.1"/>
    <property type="molecule type" value="Genomic_DNA"/>
</dbReference>
<name>A0A1H0P0W3_9MICO</name>
<organism evidence="1 2">
    <name type="scientific">Pedococcus dokdonensis</name>
    <dbReference type="NCBI Taxonomy" id="443156"/>
    <lineage>
        <taxon>Bacteria</taxon>
        <taxon>Bacillati</taxon>
        <taxon>Actinomycetota</taxon>
        <taxon>Actinomycetes</taxon>
        <taxon>Micrococcales</taxon>
        <taxon>Intrasporangiaceae</taxon>
        <taxon>Pedococcus</taxon>
    </lineage>
</organism>
<dbReference type="AlphaFoldDB" id="A0A1H0P0W3"/>
<dbReference type="RefSeq" id="WP_091782576.1">
    <property type="nucleotide sequence ID" value="NZ_LT629711.1"/>
</dbReference>
<protein>
    <submittedName>
        <fullName evidence="1">Uncharacterized protein</fullName>
    </submittedName>
</protein>
<gene>
    <name evidence="1" type="ORF">SAMN04489867_1102</name>
</gene>
<accession>A0A1H0P0W3</accession>
<dbReference type="OrthoDB" id="4412570at2"/>
<keyword evidence="2" id="KW-1185">Reference proteome</keyword>
<dbReference type="Proteomes" id="UP000199077">
    <property type="component" value="Chromosome I"/>
</dbReference>
<sequence>MTPDGPLIELVPEPNLTEGYAGREVTGDALGDSYADDYLRLTYGWGVYLNVTGAEAKAVASALLGSGGLGYVYTCTALGKVPGYAGTVARMICSLVGVPSAKSILNAIASLWRDGASTSTCYQKRILPSVAGWRAVAMRNCTG</sequence>
<evidence type="ECO:0000313" key="2">
    <source>
        <dbReference type="Proteomes" id="UP000199077"/>
    </source>
</evidence>